<dbReference type="HAMAP" id="MF_00197">
    <property type="entry name" value="DAP_epimerase"/>
    <property type="match status" value="1"/>
</dbReference>
<dbReference type="Proteomes" id="UP001344447">
    <property type="component" value="Unassembled WGS sequence"/>
</dbReference>
<dbReference type="GO" id="GO:0008837">
    <property type="term" value="F:diaminopimelate epimerase activity"/>
    <property type="evidence" value="ECO:0007669"/>
    <property type="project" value="UniProtKB-EC"/>
</dbReference>
<dbReference type="SUPFAM" id="SSF54506">
    <property type="entry name" value="Diaminopimelate epimerase-like"/>
    <property type="match status" value="2"/>
</dbReference>
<protein>
    <recommendedName>
        <fullName evidence="3">diaminopimelate epimerase</fullName>
        <ecNumber evidence="3">5.1.1.7</ecNumber>
    </recommendedName>
</protein>
<gene>
    <name evidence="8" type="ORF">RB653_006794</name>
</gene>
<evidence type="ECO:0000256" key="6">
    <source>
        <dbReference type="ARBA" id="ARBA00023235"/>
    </source>
</evidence>
<dbReference type="Gene3D" id="3.10.310.10">
    <property type="entry name" value="Diaminopimelate Epimerase, Chain A, domain 1"/>
    <property type="match status" value="2"/>
</dbReference>
<evidence type="ECO:0000256" key="2">
    <source>
        <dbReference type="ARBA" id="ARBA00010219"/>
    </source>
</evidence>
<dbReference type="PROSITE" id="PS01326">
    <property type="entry name" value="DAP_EPIMERASE"/>
    <property type="match status" value="1"/>
</dbReference>
<dbReference type="InterPro" id="IPR001653">
    <property type="entry name" value="DAP_epimerase_DapF"/>
</dbReference>
<keyword evidence="5" id="KW-0457">Lysine biosynthesis</keyword>
<dbReference type="GO" id="GO:0009089">
    <property type="term" value="P:lysine biosynthetic process via diaminopimelate"/>
    <property type="evidence" value="ECO:0007669"/>
    <property type="project" value="InterPro"/>
</dbReference>
<evidence type="ECO:0000256" key="7">
    <source>
        <dbReference type="ARBA" id="ARBA00051712"/>
    </source>
</evidence>
<comment type="caution">
    <text evidence="8">The sequence shown here is derived from an EMBL/GenBank/DDBJ whole genome shotgun (WGS) entry which is preliminary data.</text>
</comment>
<dbReference type="EMBL" id="JAVFKY010000005">
    <property type="protein sequence ID" value="KAK5575661.1"/>
    <property type="molecule type" value="Genomic_DNA"/>
</dbReference>
<comment type="catalytic activity">
    <reaction evidence="7">
        <text>(2S,6S)-2,6-diaminopimelate = meso-2,6-diaminopimelate</text>
        <dbReference type="Rhea" id="RHEA:15393"/>
        <dbReference type="ChEBI" id="CHEBI:57609"/>
        <dbReference type="ChEBI" id="CHEBI:57791"/>
        <dbReference type="EC" id="5.1.1.7"/>
    </reaction>
</comment>
<evidence type="ECO:0000256" key="3">
    <source>
        <dbReference type="ARBA" id="ARBA00013080"/>
    </source>
</evidence>
<keyword evidence="4" id="KW-0028">Amino-acid biosynthesis</keyword>
<dbReference type="PANTHER" id="PTHR31689:SF0">
    <property type="entry name" value="DIAMINOPIMELATE EPIMERASE"/>
    <property type="match status" value="1"/>
</dbReference>
<dbReference type="AlphaFoldDB" id="A0AAN7YQI6"/>
<comment type="similarity">
    <text evidence="2">Belongs to the diaminopimelate epimerase family.</text>
</comment>
<evidence type="ECO:0000313" key="8">
    <source>
        <dbReference type="EMBL" id="KAK5575661.1"/>
    </source>
</evidence>
<name>A0AAN7YQI6_9MYCE</name>
<evidence type="ECO:0000256" key="1">
    <source>
        <dbReference type="ARBA" id="ARBA00005196"/>
    </source>
</evidence>
<evidence type="ECO:0000256" key="5">
    <source>
        <dbReference type="ARBA" id="ARBA00023154"/>
    </source>
</evidence>
<dbReference type="PANTHER" id="PTHR31689">
    <property type="entry name" value="DIAMINOPIMELATE EPIMERASE, CHLOROPLASTIC"/>
    <property type="match status" value="1"/>
</dbReference>
<dbReference type="EC" id="5.1.1.7" evidence="3"/>
<evidence type="ECO:0000256" key="4">
    <source>
        <dbReference type="ARBA" id="ARBA00022605"/>
    </source>
</evidence>
<dbReference type="GO" id="GO:0005829">
    <property type="term" value="C:cytosol"/>
    <property type="evidence" value="ECO:0007669"/>
    <property type="project" value="TreeGrafter"/>
</dbReference>
<reference evidence="8 9" key="1">
    <citation type="submission" date="2023-11" db="EMBL/GenBank/DDBJ databases">
        <title>Dfirmibasis_genome.</title>
        <authorList>
            <person name="Edelbroek B."/>
            <person name="Kjellin J."/>
            <person name="Jerlstrom-Hultqvist J."/>
            <person name="Soderbom F."/>
        </authorList>
    </citation>
    <scope>NUCLEOTIDE SEQUENCE [LARGE SCALE GENOMIC DNA]</scope>
    <source>
        <strain evidence="8 9">TNS-C-14</strain>
    </source>
</reference>
<proteinExistence type="inferred from homology"/>
<dbReference type="FunFam" id="3.10.310.10:FF:000036">
    <property type="entry name" value="Uncharacterized protein"/>
    <property type="match status" value="1"/>
</dbReference>
<dbReference type="FunFam" id="3.10.310.10:FF:000037">
    <property type="entry name" value="Uncharacterized protein"/>
    <property type="match status" value="1"/>
</dbReference>
<sequence>MEPISNKPSYRINFTKMQGAGNDFVVFEKNKVERLNGDQSIMTYEEISKFTTKLSHRKLGVGCDQLIIIDDSPPNKNASYGMGVINCDGNIENMCGNGVRCFTKYIIDNKVLSKNVKEQIKFDSGNDENNDGSIEQIIETKSGIVKTYPLLKHHLNNDDKNVIMVKVNMGTSKISRLQSEVDYHIPKVLSKQSPIDSYLYTIDIDLPYCSKLECVYVSVGVNQCVVFIDRNIELGYLDSSYGDYSKFSTINIQEISDRIQRNINGFIDIANVEFVIQSTQDKLENKVISRVVERGSGETLACGTGACGVAVASILKGYCNENIETIVEMPGGKLLIQWDLNNSEIFKTGPATTVFKSQILI</sequence>
<evidence type="ECO:0000313" key="9">
    <source>
        <dbReference type="Proteomes" id="UP001344447"/>
    </source>
</evidence>
<keyword evidence="9" id="KW-1185">Reference proteome</keyword>
<accession>A0AAN7YQI6</accession>
<dbReference type="Pfam" id="PF01678">
    <property type="entry name" value="DAP_epimerase"/>
    <property type="match status" value="2"/>
</dbReference>
<dbReference type="InterPro" id="IPR018510">
    <property type="entry name" value="DAP_epimerase_AS"/>
</dbReference>
<keyword evidence="6" id="KW-0413">Isomerase</keyword>
<organism evidence="8 9">
    <name type="scientific">Dictyostelium firmibasis</name>
    <dbReference type="NCBI Taxonomy" id="79012"/>
    <lineage>
        <taxon>Eukaryota</taxon>
        <taxon>Amoebozoa</taxon>
        <taxon>Evosea</taxon>
        <taxon>Eumycetozoa</taxon>
        <taxon>Dictyostelia</taxon>
        <taxon>Dictyosteliales</taxon>
        <taxon>Dictyosteliaceae</taxon>
        <taxon>Dictyostelium</taxon>
    </lineage>
</organism>
<comment type="pathway">
    <text evidence="1">Amino-acid biosynthesis; L-lysine biosynthesis via DAP pathway; DL-2,6-diaminopimelate from LL-2,6-diaminopimelate: step 1/1.</text>
</comment>